<dbReference type="Gene3D" id="1.20.1540.10">
    <property type="entry name" value="Rhomboid-like"/>
    <property type="match status" value="1"/>
</dbReference>
<keyword evidence="10" id="KW-1185">Reference proteome</keyword>
<evidence type="ECO:0000313" key="8">
    <source>
        <dbReference type="EMBL" id="EST47320.1"/>
    </source>
</evidence>
<feature type="transmembrane region" description="Helical" evidence="7">
    <location>
        <begin position="20"/>
        <end position="41"/>
    </location>
</feature>
<keyword evidence="4 7" id="KW-0256">Endoplasmic reticulum</keyword>
<evidence type="ECO:0000256" key="1">
    <source>
        <dbReference type="ARBA" id="ARBA00004477"/>
    </source>
</evidence>
<dbReference type="Proteomes" id="UP000018208">
    <property type="component" value="Unassembled WGS sequence"/>
</dbReference>
<comment type="function">
    <text evidence="7">May be involved in the degradation of misfolded endoplasmic reticulum (ER) luminal proteins.</text>
</comment>
<organism evidence="8">
    <name type="scientific">Spironucleus salmonicida</name>
    <dbReference type="NCBI Taxonomy" id="348837"/>
    <lineage>
        <taxon>Eukaryota</taxon>
        <taxon>Metamonada</taxon>
        <taxon>Diplomonadida</taxon>
        <taxon>Hexamitidae</taxon>
        <taxon>Hexamitinae</taxon>
        <taxon>Spironucleus</taxon>
    </lineage>
</organism>
<evidence type="ECO:0000256" key="6">
    <source>
        <dbReference type="ARBA" id="ARBA00023136"/>
    </source>
</evidence>
<dbReference type="InterPro" id="IPR007599">
    <property type="entry name" value="DER1"/>
</dbReference>
<evidence type="ECO:0000256" key="5">
    <source>
        <dbReference type="ARBA" id="ARBA00022989"/>
    </source>
</evidence>
<keyword evidence="3 7" id="KW-0812">Transmembrane</keyword>
<dbReference type="EMBL" id="AUWU02000006">
    <property type="protein sequence ID" value="KAH0571713.1"/>
    <property type="molecule type" value="Genomic_DNA"/>
</dbReference>
<dbReference type="GO" id="GO:0006950">
    <property type="term" value="P:response to stress"/>
    <property type="evidence" value="ECO:0007669"/>
    <property type="project" value="UniProtKB-ARBA"/>
</dbReference>
<evidence type="ECO:0000256" key="3">
    <source>
        <dbReference type="ARBA" id="ARBA00022692"/>
    </source>
</evidence>
<keyword evidence="6 7" id="KW-0472">Membrane</keyword>
<accession>V6LRW8</accession>
<keyword evidence="5 7" id="KW-1133">Transmembrane helix</keyword>
<evidence type="ECO:0000313" key="9">
    <source>
        <dbReference type="EMBL" id="KAH0571713.1"/>
    </source>
</evidence>
<dbReference type="VEuPathDB" id="GiardiaDB:SS50377_25904"/>
<feature type="transmembrane region" description="Helical" evidence="7">
    <location>
        <begin position="92"/>
        <end position="111"/>
    </location>
</feature>
<dbReference type="SUPFAM" id="SSF144091">
    <property type="entry name" value="Rhomboid-like"/>
    <property type="match status" value="1"/>
</dbReference>
<protein>
    <recommendedName>
        <fullName evidence="7">Derlin</fullName>
    </recommendedName>
</protein>
<dbReference type="Pfam" id="PF04511">
    <property type="entry name" value="DER1"/>
    <property type="match status" value="1"/>
</dbReference>
<evidence type="ECO:0000256" key="2">
    <source>
        <dbReference type="ARBA" id="ARBA00008917"/>
    </source>
</evidence>
<gene>
    <name evidence="8" type="ORF">SS50377_12585</name>
    <name evidence="9" type="ORF">SS50377_25904</name>
</gene>
<dbReference type="PANTHER" id="PTHR11009">
    <property type="entry name" value="DER1-LIKE PROTEIN, DERLIN"/>
    <property type="match status" value="1"/>
</dbReference>
<dbReference type="EMBL" id="KI546043">
    <property type="protein sequence ID" value="EST47320.1"/>
    <property type="molecule type" value="Genomic_DNA"/>
</dbReference>
<feature type="transmembrane region" description="Helical" evidence="7">
    <location>
        <begin position="163"/>
        <end position="182"/>
    </location>
</feature>
<comment type="similarity">
    <text evidence="2 7">Belongs to the derlin family.</text>
</comment>
<sequence>MNFLPAEFLKQAPPVTYNYAIIIILISVATTLNILSPFNLIFDFDLIFNNFQFHRLVTGFLYTGSINLQWLINTFSNIQTLARAENHFPRNSLKLLFTYLLLSITLFSKFIPMPLPSIPFLSAISTIFVIYFPDNLVQIFGIFEMKAKYLPAIQLALSNDYRVQILGMAIGAGWVLIERTLLK</sequence>
<dbReference type="GO" id="GO:0005789">
    <property type="term" value="C:endoplasmic reticulum membrane"/>
    <property type="evidence" value="ECO:0007669"/>
    <property type="project" value="UniProtKB-SubCell"/>
</dbReference>
<comment type="subcellular location">
    <subcellularLocation>
        <location evidence="1 7">Endoplasmic reticulum membrane</location>
        <topology evidence="1 7">Multi-pass membrane protein</topology>
    </subcellularLocation>
</comment>
<proteinExistence type="inferred from homology"/>
<dbReference type="InterPro" id="IPR035952">
    <property type="entry name" value="Rhomboid-like_sf"/>
</dbReference>
<evidence type="ECO:0000256" key="7">
    <source>
        <dbReference type="RuleBase" id="RU363059"/>
    </source>
</evidence>
<dbReference type="OrthoDB" id="1716531at2759"/>
<dbReference type="AlphaFoldDB" id="V6LRW8"/>
<evidence type="ECO:0000313" key="10">
    <source>
        <dbReference type="Proteomes" id="UP000018208"/>
    </source>
</evidence>
<reference evidence="9" key="2">
    <citation type="submission" date="2020-12" db="EMBL/GenBank/DDBJ databases">
        <title>New Spironucleus salmonicida genome in near-complete chromosomes.</title>
        <authorList>
            <person name="Xu F."/>
            <person name="Kurt Z."/>
            <person name="Jimenez-Gonzalez A."/>
            <person name="Astvaldsson A."/>
            <person name="Andersson J.O."/>
            <person name="Svard S.G."/>
        </authorList>
    </citation>
    <scope>NUCLEOTIDE SEQUENCE</scope>
    <source>
        <strain evidence="9">ATCC 50377</strain>
    </source>
</reference>
<reference evidence="8 9" key="1">
    <citation type="journal article" date="2014" name="PLoS Genet.">
        <title>The Genome of Spironucleus salmonicida Highlights a Fish Pathogen Adapted to Fluctuating Environments.</title>
        <authorList>
            <person name="Xu F."/>
            <person name="Jerlstrom-Hultqvist J."/>
            <person name="Einarsson E."/>
            <person name="Astvaldsson A."/>
            <person name="Svard S.G."/>
            <person name="Andersson J.O."/>
        </authorList>
    </citation>
    <scope>NUCLEOTIDE SEQUENCE</scope>
    <source>
        <strain evidence="9">ATCC 50377</strain>
    </source>
</reference>
<evidence type="ECO:0000256" key="4">
    <source>
        <dbReference type="ARBA" id="ARBA00022824"/>
    </source>
</evidence>
<feature type="transmembrane region" description="Helical" evidence="7">
    <location>
        <begin position="118"/>
        <end position="143"/>
    </location>
</feature>
<name>V6LRW8_9EUKA</name>